<organism evidence="2 3">
    <name type="scientific">Floridaenema flaviceps BLCC-F50</name>
    <dbReference type="NCBI Taxonomy" id="3153642"/>
    <lineage>
        <taxon>Bacteria</taxon>
        <taxon>Bacillati</taxon>
        <taxon>Cyanobacteriota</taxon>
        <taxon>Cyanophyceae</taxon>
        <taxon>Oscillatoriophycideae</taxon>
        <taxon>Aerosakkonematales</taxon>
        <taxon>Aerosakkonemataceae</taxon>
        <taxon>Floridanema</taxon>
        <taxon>Floridanema flaviceps</taxon>
    </lineage>
</organism>
<protein>
    <submittedName>
        <fullName evidence="2">DUF6883 domain-containing protein</fullName>
    </submittedName>
</protein>
<feature type="domain" description="DUF6883" evidence="1">
    <location>
        <begin position="7"/>
        <end position="105"/>
    </location>
</feature>
<dbReference type="InterPro" id="IPR049250">
    <property type="entry name" value="DUF6883"/>
</dbReference>
<sequence>MKIPADAEIPDSKLTRYLLVYKARNDKSKFLAQAGFKEQNPEVLREAIRLLIESNEAVEDGTNEYGIFYRVAGELIGIDGASLSVITIWLQRKSDGKFQFVTLKPFKESRYEN</sequence>
<keyword evidence="3" id="KW-1185">Reference proteome</keyword>
<dbReference type="RefSeq" id="WP_413263412.1">
    <property type="nucleotide sequence ID" value="NZ_JBHFNR010000083.1"/>
</dbReference>
<comment type="caution">
    <text evidence="2">The sequence shown here is derived from an EMBL/GenBank/DDBJ whole genome shotgun (WGS) entry which is preliminary data.</text>
</comment>
<accession>A0ABV4XQM5</accession>
<proteinExistence type="predicted"/>
<evidence type="ECO:0000313" key="3">
    <source>
        <dbReference type="Proteomes" id="UP001576784"/>
    </source>
</evidence>
<evidence type="ECO:0000313" key="2">
    <source>
        <dbReference type="EMBL" id="MFB2893757.1"/>
    </source>
</evidence>
<reference evidence="2 3" key="1">
    <citation type="submission" date="2024-09" db="EMBL/GenBank/DDBJ databases">
        <title>Floridaenema gen nov. (Aerosakkonemataceae, Aerosakkonematales ord. nov., Cyanobacteria) from benthic tropical and subtropical fresh waters, with the description of four new species.</title>
        <authorList>
            <person name="Moretto J.A."/>
            <person name="Berthold D.E."/>
            <person name="Lefler F.W."/>
            <person name="Huang I.-S."/>
            <person name="Laughinghouse H. IV."/>
        </authorList>
    </citation>
    <scope>NUCLEOTIDE SEQUENCE [LARGE SCALE GENOMIC DNA]</scope>
    <source>
        <strain evidence="2 3">BLCC-F50</strain>
    </source>
</reference>
<dbReference type="Proteomes" id="UP001576784">
    <property type="component" value="Unassembled WGS sequence"/>
</dbReference>
<gene>
    <name evidence="2" type="ORF">ACE1CI_12665</name>
</gene>
<name>A0ABV4XQM5_9CYAN</name>
<dbReference type="EMBL" id="JBHFNR010000083">
    <property type="protein sequence ID" value="MFB2893757.1"/>
    <property type="molecule type" value="Genomic_DNA"/>
</dbReference>
<evidence type="ECO:0000259" key="1">
    <source>
        <dbReference type="Pfam" id="PF21814"/>
    </source>
</evidence>
<dbReference type="Pfam" id="PF21814">
    <property type="entry name" value="DUF6883"/>
    <property type="match status" value="1"/>
</dbReference>